<evidence type="ECO:0000313" key="2">
    <source>
        <dbReference type="Proteomes" id="UP000256805"/>
    </source>
</evidence>
<sequence length="162" mass="18211">MRAAEWTTACDSIKRIGSWRRIPITLAWMAETVYRLQGLDPAWPLLAELAWLSPKNLGALMQTLGDSSLVALRRRFDANFDGDGTSEDLSWFPATSMTEKPGLAALLRASEPSTGTLPDQGMRIMLELLTLERQGRQHDLGERRKDLRGLHAGLFEAYIRTR</sequence>
<proteinExistence type="predicted"/>
<dbReference type="EMBL" id="OVTA01000092">
    <property type="protein sequence ID" value="SPS02748.1"/>
    <property type="molecule type" value="Genomic_DNA"/>
</dbReference>
<organism evidence="1 2">
    <name type="scientific">Cupriavidus taiwanensis</name>
    <dbReference type="NCBI Taxonomy" id="164546"/>
    <lineage>
        <taxon>Bacteria</taxon>
        <taxon>Pseudomonadati</taxon>
        <taxon>Pseudomonadota</taxon>
        <taxon>Betaproteobacteria</taxon>
        <taxon>Burkholderiales</taxon>
        <taxon>Burkholderiaceae</taxon>
        <taxon>Cupriavidus</taxon>
    </lineage>
</organism>
<evidence type="ECO:0000313" key="1">
    <source>
        <dbReference type="EMBL" id="SPS02748.1"/>
    </source>
</evidence>
<name>A0A375JCA2_9BURK</name>
<dbReference type="AlphaFoldDB" id="A0A375JCA2"/>
<reference evidence="1 2" key="1">
    <citation type="submission" date="2018-01" db="EMBL/GenBank/DDBJ databases">
        <authorList>
            <person name="Gaut B.S."/>
            <person name="Morton B.R."/>
            <person name="Clegg M.T."/>
            <person name="Duvall M.R."/>
        </authorList>
    </citation>
    <scope>NUCLEOTIDE SEQUENCE [LARGE SCALE GENOMIC DNA]</scope>
    <source>
        <strain evidence="1">Cupriavidus taiwanensis cmp 52</strain>
    </source>
</reference>
<gene>
    <name evidence="1" type="ORF">CBM2634_U280005</name>
</gene>
<accession>A0A375JCA2</accession>
<protein>
    <submittedName>
        <fullName evidence="1">Uncharacterized protein</fullName>
    </submittedName>
</protein>
<dbReference type="Proteomes" id="UP000256805">
    <property type="component" value="Unassembled WGS sequence"/>
</dbReference>